<keyword evidence="5" id="KW-0560">Oxidoreductase</keyword>
<dbReference type="Pfam" id="PF00724">
    <property type="entry name" value="Oxidored_FMN"/>
    <property type="match status" value="1"/>
</dbReference>
<dbReference type="EMBL" id="DYZF01000070">
    <property type="protein sequence ID" value="HJE50939.1"/>
    <property type="molecule type" value="Genomic_DNA"/>
</dbReference>
<dbReference type="InterPro" id="IPR044152">
    <property type="entry name" value="YqjM-like"/>
</dbReference>
<evidence type="ECO:0000259" key="6">
    <source>
        <dbReference type="Pfam" id="PF00724"/>
    </source>
</evidence>
<comment type="caution">
    <text evidence="7">The sequence shown here is derived from an EMBL/GenBank/DDBJ whole genome shotgun (WGS) entry which is preliminary data.</text>
</comment>
<dbReference type="GO" id="GO:0010181">
    <property type="term" value="F:FMN binding"/>
    <property type="evidence" value="ECO:0007669"/>
    <property type="project" value="InterPro"/>
</dbReference>
<dbReference type="Gene3D" id="3.20.20.70">
    <property type="entry name" value="Aldolase class I"/>
    <property type="match status" value="1"/>
</dbReference>
<name>A0A921EMJ2_9ACTN</name>
<protein>
    <submittedName>
        <fullName evidence="7">NADH:flavin oxidoreductase/NADH oxidase</fullName>
    </submittedName>
</protein>
<evidence type="ECO:0000256" key="1">
    <source>
        <dbReference type="ARBA" id="ARBA00001917"/>
    </source>
</evidence>
<dbReference type="GO" id="GO:0050661">
    <property type="term" value="F:NADP binding"/>
    <property type="evidence" value="ECO:0007669"/>
    <property type="project" value="InterPro"/>
</dbReference>
<dbReference type="Proteomes" id="UP000712713">
    <property type="component" value="Unassembled WGS sequence"/>
</dbReference>
<evidence type="ECO:0000313" key="8">
    <source>
        <dbReference type="Proteomes" id="UP000712713"/>
    </source>
</evidence>
<evidence type="ECO:0000256" key="4">
    <source>
        <dbReference type="ARBA" id="ARBA00022857"/>
    </source>
</evidence>
<evidence type="ECO:0000313" key="7">
    <source>
        <dbReference type="EMBL" id="HJE50939.1"/>
    </source>
</evidence>
<keyword evidence="3" id="KW-0288">FMN</keyword>
<keyword evidence="2" id="KW-0285">Flavoprotein</keyword>
<dbReference type="InterPro" id="IPR001155">
    <property type="entry name" value="OxRdtase_FMN_N"/>
</dbReference>
<reference evidence="7" key="2">
    <citation type="submission" date="2021-09" db="EMBL/GenBank/DDBJ databases">
        <authorList>
            <person name="Gilroy R."/>
        </authorList>
    </citation>
    <scope>NUCLEOTIDE SEQUENCE</scope>
    <source>
        <strain evidence="7">ChiGjej3B3-7470</strain>
    </source>
</reference>
<dbReference type="SUPFAM" id="SSF51395">
    <property type="entry name" value="FMN-linked oxidoreductases"/>
    <property type="match status" value="1"/>
</dbReference>
<dbReference type="InterPro" id="IPR013785">
    <property type="entry name" value="Aldolase_TIM"/>
</dbReference>
<proteinExistence type="predicted"/>
<organism evidence="7 8">
    <name type="scientific">Tessaracoccus flavescens</name>
    <dbReference type="NCBI Taxonomy" id="399497"/>
    <lineage>
        <taxon>Bacteria</taxon>
        <taxon>Bacillati</taxon>
        <taxon>Actinomycetota</taxon>
        <taxon>Actinomycetes</taxon>
        <taxon>Propionibacteriales</taxon>
        <taxon>Propionibacteriaceae</taxon>
        <taxon>Tessaracoccus</taxon>
    </lineage>
</organism>
<gene>
    <name evidence="7" type="ORF">K8V15_03000</name>
</gene>
<dbReference type="AlphaFoldDB" id="A0A921EMJ2"/>
<evidence type="ECO:0000256" key="5">
    <source>
        <dbReference type="ARBA" id="ARBA00023002"/>
    </source>
</evidence>
<sequence>MSDLFSPFTLRGTAFRNRAFVAPLCQYAVDLRDGMPNMWHTVHLGSFATGGWGLIMTEATAVVPEGRISPEDTGIWNDDHTAAWRTITDFAHSLGARMGIQLAHAGRKGSTWKEWSTEERSGTQPEKAGGWTPVAPSATAYPGFDEPAALDLDGVRGVRDAFIQAAVRAEAAGFDVVEIHAAHGYLIHQFLSPLSNQRTDEYGGSFDNRIRLLLEIVDGVRSVWSDHKPLFVRVSATDYLDGGWDLEQTVELAKELRVRGVDLIDVSSGGLLPASMTVGPRYQVPFATAIRREAGIATGAVGLITDPGDAQEIISTELADVVFLGREAMRDPHWPQRAARALGSAEYPSLFCTPHERAQLK</sequence>
<dbReference type="PANTHER" id="PTHR43303">
    <property type="entry name" value="NADPH DEHYDROGENASE C23G7.10C-RELATED"/>
    <property type="match status" value="1"/>
</dbReference>
<dbReference type="PANTHER" id="PTHR43303:SF4">
    <property type="entry name" value="NADPH DEHYDROGENASE C23G7.10C-RELATED"/>
    <property type="match status" value="1"/>
</dbReference>
<keyword evidence="4" id="KW-0521">NADP</keyword>
<comment type="cofactor">
    <cofactor evidence="1">
        <name>FMN</name>
        <dbReference type="ChEBI" id="CHEBI:58210"/>
    </cofactor>
</comment>
<evidence type="ECO:0000256" key="2">
    <source>
        <dbReference type="ARBA" id="ARBA00022630"/>
    </source>
</evidence>
<accession>A0A921EMJ2</accession>
<dbReference type="GO" id="GO:0003959">
    <property type="term" value="F:NADPH dehydrogenase activity"/>
    <property type="evidence" value="ECO:0007669"/>
    <property type="project" value="InterPro"/>
</dbReference>
<dbReference type="CDD" id="cd02932">
    <property type="entry name" value="OYE_YqiM_FMN"/>
    <property type="match status" value="1"/>
</dbReference>
<reference evidence="7" key="1">
    <citation type="journal article" date="2021" name="PeerJ">
        <title>Extensive microbial diversity within the chicken gut microbiome revealed by metagenomics and culture.</title>
        <authorList>
            <person name="Gilroy R."/>
            <person name="Ravi A."/>
            <person name="Getino M."/>
            <person name="Pursley I."/>
            <person name="Horton D.L."/>
            <person name="Alikhan N.F."/>
            <person name="Baker D."/>
            <person name="Gharbi K."/>
            <person name="Hall N."/>
            <person name="Watson M."/>
            <person name="Adriaenssens E.M."/>
            <person name="Foster-Nyarko E."/>
            <person name="Jarju S."/>
            <person name="Secka A."/>
            <person name="Antonio M."/>
            <person name="Oren A."/>
            <person name="Chaudhuri R.R."/>
            <person name="La Ragione R."/>
            <person name="Hildebrand F."/>
            <person name="Pallen M.J."/>
        </authorList>
    </citation>
    <scope>NUCLEOTIDE SEQUENCE</scope>
    <source>
        <strain evidence="7">ChiGjej3B3-7470</strain>
    </source>
</reference>
<evidence type="ECO:0000256" key="3">
    <source>
        <dbReference type="ARBA" id="ARBA00022643"/>
    </source>
</evidence>
<feature type="domain" description="NADH:flavin oxidoreductase/NADH oxidase N-terminal" evidence="6">
    <location>
        <begin position="3"/>
        <end position="341"/>
    </location>
</feature>